<name>A0A8S5SLH3_9CAUD</name>
<reference evidence="1" key="1">
    <citation type="journal article" date="2021" name="Proc. Natl. Acad. Sci. U.S.A.">
        <title>A Catalog of Tens of Thousands of Viruses from Human Metagenomes Reveals Hidden Associations with Chronic Diseases.</title>
        <authorList>
            <person name="Tisza M.J."/>
            <person name="Buck C.B."/>
        </authorList>
    </citation>
    <scope>NUCLEOTIDE SEQUENCE</scope>
    <source>
        <strain evidence="1">CtrCN24</strain>
    </source>
</reference>
<sequence>MEVGRCRQQKRKLRPKALGRIAGMCGCALPVGQESQ</sequence>
<accession>A0A8S5SLH3</accession>
<proteinExistence type="predicted"/>
<protein>
    <submittedName>
        <fullName evidence="1">Uncharacterized protein</fullName>
    </submittedName>
</protein>
<organism evidence="1">
    <name type="scientific">Siphoviridae sp. ctrCN24</name>
    <dbReference type="NCBI Taxonomy" id="2827953"/>
    <lineage>
        <taxon>Viruses</taxon>
        <taxon>Duplodnaviria</taxon>
        <taxon>Heunggongvirae</taxon>
        <taxon>Uroviricota</taxon>
        <taxon>Caudoviricetes</taxon>
    </lineage>
</organism>
<dbReference type="EMBL" id="BK032616">
    <property type="protein sequence ID" value="DAF51519.1"/>
    <property type="molecule type" value="Genomic_DNA"/>
</dbReference>
<evidence type="ECO:0000313" key="1">
    <source>
        <dbReference type="EMBL" id="DAF51519.1"/>
    </source>
</evidence>